<dbReference type="InterPro" id="IPR015294">
    <property type="entry name" value="Pen-bd_prot4_C_dom"/>
</dbReference>
<keyword evidence="4" id="KW-0378">Hydrolase</keyword>
<keyword evidence="6" id="KW-0573">Peptidoglycan synthesis</keyword>
<keyword evidence="5" id="KW-0133">Cell shape</keyword>
<keyword evidence="15" id="KW-1185">Reference proteome</keyword>
<dbReference type="GO" id="GO:0071555">
    <property type="term" value="P:cell wall organization"/>
    <property type="evidence" value="ECO:0007669"/>
    <property type="project" value="UniProtKB-KW"/>
</dbReference>
<evidence type="ECO:0000256" key="7">
    <source>
        <dbReference type="ARBA" id="ARBA00023316"/>
    </source>
</evidence>
<dbReference type="GO" id="GO:0046677">
    <property type="term" value="P:response to antibiotic"/>
    <property type="evidence" value="ECO:0007669"/>
    <property type="project" value="InterPro"/>
</dbReference>
<keyword evidence="11" id="KW-1133">Transmembrane helix</keyword>
<evidence type="ECO:0000256" key="3">
    <source>
        <dbReference type="ARBA" id="ARBA00022729"/>
    </source>
</evidence>
<dbReference type="Gene3D" id="3.40.710.10">
    <property type="entry name" value="DD-peptidase/beta-lactamase superfamily"/>
    <property type="match status" value="1"/>
</dbReference>
<feature type="domain" description="Penicillin-binding protein 4 C-terminal" evidence="13">
    <location>
        <begin position="330"/>
        <end position="385"/>
    </location>
</feature>
<evidence type="ECO:0000256" key="5">
    <source>
        <dbReference type="ARBA" id="ARBA00022960"/>
    </source>
</evidence>
<feature type="active site" evidence="8">
    <location>
        <position position="141"/>
    </location>
</feature>
<keyword evidence="7" id="KW-0961">Cell wall biogenesis/degradation</keyword>
<sequence length="466" mass="52478">MGLKKYLRRLFVGVVFFSFVFATKSSAEEMPNMMDLIKESGFTVNELDKPKGAVLIDANTGQFLWGENPDAPHNPASIMKLMVVYLVYQAIEEGRLSLDTEVEATERYVAISQIYQLSNNKIQLGVSYPVKELLKMAVVPSSNVATVMLADLVEPNAVLMLQKMNDTAKELGMTNTKIVNITGAEISAFQGMYAAEGVDTSTLQTTASNVTTARDLATFTYFLLRKYPDILTITNTPKVTTMSETPYEETFDTYNYSLPGLEYSYEGVDGLKTGSSPTGGFNIDMTAKKGDLRLIAIVLGVGDWADQTGEYKRHPFANAMLNYGFNHYEYKELLTSGEHEIDDKTITIESPLLDTVKKEEAYTLKLNDDGKIVVENGLERVSDTIPQIAVTYKEKEEQNPVKKVLTNSSVNEITSSSFVKKMLKHWKLIAGLIGGLIFLLFLIIWYIRKRNRRKRLEARNRYRRRR</sequence>
<evidence type="ECO:0000313" key="14">
    <source>
        <dbReference type="EMBL" id="APB31133.1"/>
    </source>
</evidence>
<dbReference type="Pfam" id="PF09211">
    <property type="entry name" value="DUF1958"/>
    <property type="match status" value="1"/>
</dbReference>
<dbReference type="Proteomes" id="UP000191200">
    <property type="component" value="Chromosome"/>
</dbReference>
<evidence type="ECO:0000256" key="4">
    <source>
        <dbReference type="ARBA" id="ARBA00022801"/>
    </source>
</evidence>
<evidence type="ECO:0008006" key="16">
    <source>
        <dbReference type="Google" id="ProtNLM"/>
    </source>
</evidence>
<dbReference type="InterPro" id="IPR012338">
    <property type="entry name" value="Beta-lactam/transpept-like"/>
</dbReference>
<organism evidence="14 15">
    <name type="scientific">Vagococcus teuberi</name>
    <dbReference type="NCBI Taxonomy" id="519472"/>
    <lineage>
        <taxon>Bacteria</taxon>
        <taxon>Bacillati</taxon>
        <taxon>Bacillota</taxon>
        <taxon>Bacilli</taxon>
        <taxon>Lactobacillales</taxon>
        <taxon>Enterococcaceae</taxon>
        <taxon>Vagococcus</taxon>
    </lineage>
</organism>
<evidence type="ECO:0000256" key="8">
    <source>
        <dbReference type="PIRSR" id="PIRSR618044-1"/>
    </source>
</evidence>
<reference evidence="14 15" key="1">
    <citation type="submission" date="2016-09" db="EMBL/GenBank/DDBJ databases">
        <title>Vagococcus teuberi sp. nov., isolated from the Malian artisanal sour milk fene.</title>
        <authorList>
            <person name="Wullschleger S."/>
            <person name="Seifert C."/>
            <person name="Baumgartner S."/>
            <person name="Lacroix C."/>
            <person name="Bonfoh B."/>
            <person name="Stevens M.J."/>
            <person name="Meile L."/>
        </authorList>
    </citation>
    <scope>NUCLEOTIDE SEQUENCE [LARGE SCALE GENOMIC DNA]</scope>
    <source>
        <strain evidence="14 15">DSM 21459</strain>
    </source>
</reference>
<name>A0A1J0A5B9_9ENTE</name>
<feature type="transmembrane region" description="Helical" evidence="11">
    <location>
        <begin position="426"/>
        <end position="447"/>
    </location>
</feature>
<feature type="binding site" evidence="9">
    <location>
        <position position="272"/>
    </location>
    <ligand>
        <name>substrate</name>
    </ligand>
</feature>
<keyword evidence="11" id="KW-0472">Membrane</keyword>
<gene>
    <name evidence="14" type="ORF">BHY08_04375</name>
</gene>
<protein>
    <recommendedName>
        <fullName evidence="16">Peptidase S11 D-alanyl-D-alanine carboxypeptidase A N-terminal domain-containing protein</fullName>
    </recommendedName>
</protein>
<dbReference type="InterPro" id="IPR037091">
    <property type="entry name" value="Pen-bd_prot4_C_dom_sf"/>
</dbReference>
<dbReference type="GO" id="GO:0009002">
    <property type="term" value="F:serine-type D-Ala-D-Ala carboxypeptidase activity"/>
    <property type="evidence" value="ECO:0007669"/>
    <property type="project" value="InterPro"/>
</dbReference>
<dbReference type="EMBL" id="CP017267">
    <property type="protein sequence ID" value="APB31133.1"/>
    <property type="molecule type" value="Genomic_DNA"/>
</dbReference>
<dbReference type="Pfam" id="PF00768">
    <property type="entry name" value="Peptidase_S11"/>
    <property type="match status" value="1"/>
</dbReference>
<dbReference type="InterPro" id="IPR018044">
    <property type="entry name" value="Peptidase_S11"/>
</dbReference>
<evidence type="ECO:0000256" key="9">
    <source>
        <dbReference type="PIRSR" id="PIRSR618044-2"/>
    </source>
</evidence>
<comment type="similarity">
    <text evidence="2 10">Belongs to the peptidase S11 family.</text>
</comment>
<dbReference type="PANTHER" id="PTHR35333">
    <property type="entry name" value="BETA-LACTAMASE"/>
    <property type="match status" value="1"/>
</dbReference>
<keyword evidence="11" id="KW-0812">Transmembrane</keyword>
<dbReference type="PRINTS" id="PR00725">
    <property type="entry name" value="DADACBPTASE1"/>
</dbReference>
<keyword evidence="3" id="KW-0732">Signal</keyword>
<comment type="function">
    <text evidence="1">Removes C-terminal D-alanyl residues from sugar-peptide cell wall precursors.</text>
</comment>
<dbReference type="STRING" id="519472.BHY08_04375"/>
<evidence type="ECO:0000313" key="15">
    <source>
        <dbReference type="Proteomes" id="UP000191200"/>
    </source>
</evidence>
<dbReference type="PANTHER" id="PTHR35333:SF4">
    <property type="entry name" value="SLR0121 PROTEIN"/>
    <property type="match status" value="1"/>
</dbReference>
<dbReference type="InterPro" id="IPR001967">
    <property type="entry name" value="Peptidase_S11_N"/>
</dbReference>
<feature type="domain" description="Peptidase S11 D-alanyl-D-alanine carboxypeptidase A N-terminal" evidence="12">
    <location>
        <begin position="51"/>
        <end position="301"/>
    </location>
</feature>
<dbReference type="GO" id="GO:0008800">
    <property type="term" value="F:beta-lactamase activity"/>
    <property type="evidence" value="ECO:0007669"/>
    <property type="project" value="InterPro"/>
</dbReference>
<evidence type="ECO:0000256" key="6">
    <source>
        <dbReference type="ARBA" id="ARBA00022984"/>
    </source>
</evidence>
<dbReference type="GO" id="GO:0009252">
    <property type="term" value="P:peptidoglycan biosynthetic process"/>
    <property type="evidence" value="ECO:0007669"/>
    <property type="project" value="UniProtKB-KW"/>
</dbReference>
<dbReference type="RefSeq" id="WP_071456718.1">
    <property type="nucleotide sequence ID" value="NZ_CP017267.1"/>
</dbReference>
<dbReference type="GO" id="GO:0008360">
    <property type="term" value="P:regulation of cell shape"/>
    <property type="evidence" value="ECO:0007669"/>
    <property type="project" value="UniProtKB-KW"/>
</dbReference>
<dbReference type="SUPFAM" id="SSF69189">
    <property type="entry name" value="Penicillin-binding protein associated domain"/>
    <property type="match status" value="1"/>
</dbReference>
<dbReference type="SUPFAM" id="SSF56601">
    <property type="entry name" value="beta-lactamase/transpeptidase-like"/>
    <property type="match status" value="1"/>
</dbReference>
<dbReference type="GO" id="GO:0030655">
    <property type="term" value="P:beta-lactam antibiotic catabolic process"/>
    <property type="evidence" value="ECO:0007669"/>
    <property type="project" value="InterPro"/>
</dbReference>
<evidence type="ECO:0000256" key="1">
    <source>
        <dbReference type="ARBA" id="ARBA00003217"/>
    </source>
</evidence>
<feature type="active site" description="Acyl-ester intermediate" evidence="8">
    <location>
        <position position="77"/>
    </location>
</feature>
<evidence type="ECO:0000256" key="2">
    <source>
        <dbReference type="ARBA" id="ARBA00007164"/>
    </source>
</evidence>
<dbReference type="KEGG" id="vte:BHY08_04375"/>
<dbReference type="InterPro" id="IPR000871">
    <property type="entry name" value="Beta-lactam_class-A"/>
</dbReference>
<proteinExistence type="inferred from homology"/>
<dbReference type="AlphaFoldDB" id="A0A1J0A5B9"/>
<evidence type="ECO:0000259" key="13">
    <source>
        <dbReference type="Pfam" id="PF09211"/>
    </source>
</evidence>
<dbReference type="InterPro" id="IPR015956">
    <property type="entry name" value="Peniciliin-bd_prot_C_sf"/>
</dbReference>
<accession>A0A1J0A5B9</accession>
<dbReference type="Gene3D" id="2.30.140.20">
    <property type="entry name" value="Penicillin-binding protein 4, C-terminal domain"/>
    <property type="match status" value="1"/>
</dbReference>
<evidence type="ECO:0000256" key="10">
    <source>
        <dbReference type="RuleBase" id="RU004016"/>
    </source>
</evidence>
<dbReference type="GO" id="GO:0006508">
    <property type="term" value="P:proteolysis"/>
    <property type="evidence" value="ECO:0007669"/>
    <property type="project" value="InterPro"/>
</dbReference>
<feature type="active site" description="Proton acceptor" evidence="8">
    <location>
        <position position="80"/>
    </location>
</feature>
<evidence type="ECO:0000259" key="12">
    <source>
        <dbReference type="Pfam" id="PF00768"/>
    </source>
</evidence>
<evidence type="ECO:0000256" key="11">
    <source>
        <dbReference type="SAM" id="Phobius"/>
    </source>
</evidence>